<keyword evidence="7" id="KW-0862">Zinc</keyword>
<keyword evidence="2" id="KW-0808">Transferase</keyword>
<sequence length="556" mass="64689">MDKFDFRSVATWKTGQVEPQPGPSGIRRRHAVAIDDCAEPLNVRYLTVLDKEQIDCLTIEERKVLHSACQVVPTVDPTHVYDLITNKSICSVESIVEHLFGFGYPTMKQRIRRECMELRRKAYLCEDGREFDFAKFLTIYPNPEIFFDEKRKTDETYMKHALAIDRISHSVPRRTKLETNKRTSELFSIPLQRNYFQLSYRRDTDRSVKFNALRSGKNAPHFVTRSHIKVKFRRLSERKIPDYPDSLDELFFREAQFCLFEDEILDYKVNRDVRRKEALELAERNGLLKSCIICCEDCYLEEDMMKCSKMFHEFCKNCVKQHTEAQIGDGMKRIACMDPSCTDGYFETASIRNIISPSLFRIFVLHCLRDEIVSSKVGNIEFCPFCDFPASLNSCDDQVVVCLNAVCQKESCRKCRKESHIPLRCEEVEEDIDFETKKRKFIEERMSEAVIRKCPNCNKKITKETGCNKMTCPCGTFFCYVCNVALPRENPYQHFSKGHCHQDTPLEQLHEMAAKRAGLEALRLFNERNPQSIGVKAPNINKLAGIKKTKRSTDEM</sequence>
<evidence type="ECO:0000256" key="5">
    <source>
        <dbReference type="ARBA" id="ARBA00022771"/>
    </source>
</evidence>
<dbReference type="GO" id="GO:0016740">
    <property type="term" value="F:transferase activity"/>
    <property type="evidence" value="ECO:0007669"/>
    <property type="project" value="UniProtKB-KW"/>
</dbReference>
<dbReference type="Proteomes" id="UP000277928">
    <property type="component" value="Unassembled WGS sequence"/>
</dbReference>
<dbReference type="AlphaFoldDB" id="A0A3P6S888"/>
<dbReference type="Gene3D" id="1.20.120.1750">
    <property type="match status" value="1"/>
</dbReference>
<evidence type="ECO:0000256" key="1">
    <source>
        <dbReference type="ARBA" id="ARBA00004906"/>
    </source>
</evidence>
<evidence type="ECO:0000313" key="9">
    <source>
        <dbReference type="EMBL" id="VDK68149.1"/>
    </source>
</evidence>
<feature type="domain" description="RING-type" evidence="8">
    <location>
        <begin position="287"/>
        <end position="504"/>
    </location>
</feature>
<dbReference type="InterPro" id="IPR013083">
    <property type="entry name" value="Znf_RING/FYVE/PHD"/>
</dbReference>
<keyword evidence="6" id="KW-0833">Ubl conjugation pathway</keyword>
<dbReference type="GO" id="GO:0008270">
    <property type="term" value="F:zinc ion binding"/>
    <property type="evidence" value="ECO:0007669"/>
    <property type="project" value="UniProtKB-KW"/>
</dbReference>
<dbReference type="OrthoDB" id="5794520at2759"/>
<gene>
    <name evidence="9" type="ORF">NLS_LOCUS346</name>
</gene>
<evidence type="ECO:0000256" key="6">
    <source>
        <dbReference type="ARBA" id="ARBA00022786"/>
    </source>
</evidence>
<keyword evidence="10" id="KW-1185">Reference proteome</keyword>
<name>A0A3P6S888_LITSI</name>
<dbReference type="CDD" id="cd20353">
    <property type="entry name" value="Rcat_RBR_RNF216"/>
    <property type="match status" value="1"/>
</dbReference>
<dbReference type="SUPFAM" id="SSF57850">
    <property type="entry name" value="RING/U-box"/>
    <property type="match status" value="3"/>
</dbReference>
<reference evidence="9 10" key="1">
    <citation type="submission" date="2018-08" db="EMBL/GenBank/DDBJ databases">
        <authorList>
            <person name="Laetsch R D."/>
            <person name="Stevens L."/>
            <person name="Kumar S."/>
            <person name="Blaxter L. M."/>
        </authorList>
    </citation>
    <scope>NUCLEOTIDE SEQUENCE [LARGE SCALE GENOMIC DNA]</scope>
</reference>
<dbReference type="CDD" id="cd20339">
    <property type="entry name" value="BRcat_RBR_RNF216"/>
    <property type="match status" value="1"/>
</dbReference>
<dbReference type="InterPro" id="IPR047545">
    <property type="entry name" value="BRcat_RBR_RNF216"/>
</dbReference>
<evidence type="ECO:0000313" key="10">
    <source>
        <dbReference type="Proteomes" id="UP000277928"/>
    </source>
</evidence>
<organism evidence="9 10">
    <name type="scientific">Litomosoides sigmodontis</name>
    <name type="common">Filarial nematode worm</name>
    <dbReference type="NCBI Taxonomy" id="42156"/>
    <lineage>
        <taxon>Eukaryota</taxon>
        <taxon>Metazoa</taxon>
        <taxon>Ecdysozoa</taxon>
        <taxon>Nematoda</taxon>
        <taxon>Chromadorea</taxon>
        <taxon>Rhabditida</taxon>
        <taxon>Spirurina</taxon>
        <taxon>Spiruromorpha</taxon>
        <taxon>Filarioidea</taxon>
        <taxon>Onchocercidae</taxon>
        <taxon>Litomosoides</taxon>
    </lineage>
</organism>
<evidence type="ECO:0000256" key="2">
    <source>
        <dbReference type="ARBA" id="ARBA00022679"/>
    </source>
</evidence>
<accession>A0A3P6S888</accession>
<dbReference type="Gene3D" id="3.30.40.10">
    <property type="entry name" value="Zinc/RING finger domain, C3HC4 (zinc finger)"/>
    <property type="match status" value="1"/>
</dbReference>
<dbReference type="EMBL" id="UYRX01000008">
    <property type="protein sequence ID" value="VDK68149.1"/>
    <property type="molecule type" value="Genomic_DNA"/>
</dbReference>
<dbReference type="STRING" id="42156.A0A3P6S888"/>
<dbReference type="PANTHER" id="PTHR22770">
    <property type="entry name" value="UBIQUITIN CONJUGATING ENZYME 7 INTERACTING PROTEIN-RELATED"/>
    <property type="match status" value="1"/>
</dbReference>
<dbReference type="InterPro" id="IPR051628">
    <property type="entry name" value="LUBAC_E3_Ligases"/>
</dbReference>
<evidence type="ECO:0000259" key="8">
    <source>
        <dbReference type="PROSITE" id="PS51873"/>
    </source>
</evidence>
<dbReference type="PANTHER" id="PTHR22770:SF47">
    <property type="entry name" value="E3 UBIQUITIN-PROTEIN LIGASE RNF216"/>
    <property type="match status" value="1"/>
</dbReference>
<protein>
    <recommendedName>
        <fullName evidence="8">RING-type domain-containing protein</fullName>
    </recommendedName>
</protein>
<dbReference type="Pfam" id="PF26200">
    <property type="entry name" value="Rcat_RNF216"/>
    <property type="match status" value="1"/>
</dbReference>
<keyword evidence="3" id="KW-0479">Metal-binding</keyword>
<evidence type="ECO:0000256" key="3">
    <source>
        <dbReference type="ARBA" id="ARBA00022723"/>
    </source>
</evidence>
<keyword evidence="5" id="KW-0863">Zinc-finger</keyword>
<evidence type="ECO:0000256" key="4">
    <source>
        <dbReference type="ARBA" id="ARBA00022737"/>
    </source>
</evidence>
<evidence type="ECO:0000256" key="7">
    <source>
        <dbReference type="ARBA" id="ARBA00022833"/>
    </source>
</evidence>
<keyword evidence="4" id="KW-0677">Repeat</keyword>
<comment type="pathway">
    <text evidence="1">Protein modification; protein ubiquitination.</text>
</comment>
<dbReference type="PROSITE" id="PS51873">
    <property type="entry name" value="TRIAD"/>
    <property type="match status" value="1"/>
</dbReference>
<dbReference type="InterPro" id="IPR044066">
    <property type="entry name" value="TRIAD_supradom"/>
</dbReference>
<proteinExistence type="predicted"/>
<dbReference type="InterPro" id="IPR047546">
    <property type="entry name" value="Rcat_RBR_RNF216"/>
</dbReference>